<dbReference type="Gene3D" id="3.30.2130.30">
    <property type="match status" value="1"/>
</dbReference>
<organism evidence="6 7">
    <name type="scientific">Defluviitoga tunisiensis</name>
    <dbReference type="NCBI Taxonomy" id="1006576"/>
    <lineage>
        <taxon>Bacteria</taxon>
        <taxon>Thermotogati</taxon>
        <taxon>Thermotogota</taxon>
        <taxon>Thermotogae</taxon>
        <taxon>Petrotogales</taxon>
        <taxon>Petrotogaceae</taxon>
        <taxon>Defluviitoga</taxon>
    </lineage>
</organism>
<evidence type="ECO:0000259" key="3">
    <source>
        <dbReference type="Pfam" id="PF01170"/>
    </source>
</evidence>
<dbReference type="PANTHER" id="PTHR47313">
    <property type="entry name" value="RIBOSOMAL RNA LARGE SUBUNIT METHYLTRANSFERASE K/L"/>
    <property type="match status" value="1"/>
</dbReference>
<dbReference type="EC" id="2.1.1.173" evidence="6"/>
<keyword evidence="7" id="KW-1185">Reference proteome</keyword>
<dbReference type="Pfam" id="PF01170">
    <property type="entry name" value="UPF0020"/>
    <property type="match status" value="1"/>
</dbReference>
<dbReference type="Gene3D" id="3.40.50.150">
    <property type="entry name" value="Vaccinia Virus protein VP39"/>
    <property type="match status" value="1"/>
</dbReference>
<evidence type="ECO:0000259" key="5">
    <source>
        <dbReference type="Pfam" id="PF22020"/>
    </source>
</evidence>
<keyword evidence="1 6" id="KW-0489">Methyltransferase</keyword>
<dbReference type="OrthoDB" id="9809404at2"/>
<dbReference type="InterPro" id="IPR053943">
    <property type="entry name" value="RlmKL-like_Mtase_CS"/>
</dbReference>
<reference evidence="7" key="1">
    <citation type="submission" date="2014-11" db="EMBL/GenBank/DDBJ databases">
        <authorList>
            <person name="Wibberg D."/>
        </authorList>
    </citation>
    <scope>NUCLEOTIDE SEQUENCE [LARGE SCALE GENOMIC DNA]</scope>
    <source>
        <strain evidence="7">L3</strain>
    </source>
</reference>
<dbReference type="PATRIC" id="fig|1006576.9.peg.251"/>
<dbReference type="InterPro" id="IPR000241">
    <property type="entry name" value="RlmKL-like_Mtase"/>
</dbReference>
<dbReference type="GO" id="GO:0052915">
    <property type="term" value="F:23S rRNA (guanine(2445)-N(2))-methyltransferase activity"/>
    <property type="evidence" value="ECO:0007669"/>
    <property type="project" value="UniProtKB-EC"/>
</dbReference>
<keyword evidence="2 6" id="KW-0808">Transferase</keyword>
<sequence length="362" mass="42103">MVELISLCTSGLEAAPAYEIKSHGYNIIDSMSGKVKFSAPLEDIPSILNNFRTVDRILIKVGEFYSNNFDDLFDKVYNLNWAEYVEKNGRLVVEKVKITNSDLSATGAVASIIKKAIYEKLKSSYKCTIWEENEVIYPIYVYLKDNVVTVALDTVYKESLAKRGYRTQHVSTSLRETIAASMVLLSKWEAKYTLIDPFCGSGTIPIEAALYASGKSLKKEYVCEKWRIFNEFRHSFYPYFEPEEINYRIYGYDKSYKAISIAKENASLANVKIHFEKKAMESLESSNDEIYFISNLPYGMKEKDNTKDTYKKMRHLLRAFPNGKFYFITPESNFEEYFGRKANKKFKFQNSGIWVWFYMFYQ</sequence>
<dbReference type="AlphaFoldDB" id="A0A0C7NHY4"/>
<dbReference type="SUPFAM" id="SSF53335">
    <property type="entry name" value="S-adenosyl-L-methionine-dependent methyltransferases"/>
    <property type="match status" value="1"/>
</dbReference>
<evidence type="ECO:0000256" key="1">
    <source>
        <dbReference type="ARBA" id="ARBA00022603"/>
    </source>
</evidence>
<dbReference type="EMBL" id="LN824141">
    <property type="protein sequence ID" value="CEP77586.1"/>
    <property type="molecule type" value="Genomic_DNA"/>
</dbReference>
<protein>
    <submittedName>
        <fullName evidence="6">23S rRNA (Guanine(2445)-N(2))-methyltransferase</fullName>
        <ecNumber evidence="6">2.1.1.173</ecNumber>
    </submittedName>
</protein>
<dbReference type="Pfam" id="PF22020">
    <property type="entry name" value="RlmL_1st"/>
    <property type="match status" value="1"/>
</dbReference>
<evidence type="ECO:0000259" key="4">
    <source>
        <dbReference type="Pfam" id="PF02926"/>
    </source>
</evidence>
<dbReference type="HOGENOM" id="CLU_032119_3_1_0"/>
<dbReference type="Proteomes" id="UP000032809">
    <property type="component" value="Chromosome I"/>
</dbReference>
<dbReference type="GO" id="GO:0003723">
    <property type="term" value="F:RNA binding"/>
    <property type="evidence" value="ECO:0007669"/>
    <property type="project" value="InterPro"/>
</dbReference>
<dbReference type="GO" id="GO:0070043">
    <property type="term" value="F:rRNA (guanine-N7-)-methyltransferase activity"/>
    <property type="evidence" value="ECO:0007669"/>
    <property type="project" value="TreeGrafter"/>
</dbReference>
<dbReference type="CDD" id="cd11715">
    <property type="entry name" value="THUMP_AdoMetMT"/>
    <property type="match status" value="1"/>
</dbReference>
<name>A0A0C7NHY4_DEFTU</name>
<dbReference type="InterPro" id="IPR029063">
    <property type="entry name" value="SAM-dependent_MTases_sf"/>
</dbReference>
<dbReference type="InterPro" id="IPR004114">
    <property type="entry name" value="THUMP_dom"/>
</dbReference>
<feature type="domain" description="Ribosomal RNA large subunit methyltransferase K/L-like methyltransferase" evidence="3">
    <location>
        <begin position="163"/>
        <end position="350"/>
    </location>
</feature>
<dbReference type="RefSeq" id="WP_045087185.1">
    <property type="nucleotide sequence ID" value="NZ_LN824141.1"/>
</dbReference>
<gene>
    <name evidence="6" type="ORF">DTL3_0255</name>
</gene>
<evidence type="ECO:0000256" key="2">
    <source>
        <dbReference type="ARBA" id="ARBA00022679"/>
    </source>
</evidence>
<dbReference type="PROSITE" id="PS01261">
    <property type="entry name" value="UPF0020"/>
    <property type="match status" value="1"/>
</dbReference>
<dbReference type="STRING" id="1006576.DTL3_0255"/>
<dbReference type="InterPro" id="IPR054170">
    <property type="entry name" value="RlmL_1st"/>
</dbReference>
<proteinExistence type="predicted"/>
<feature type="domain" description="THUMP" evidence="4">
    <location>
        <begin position="67"/>
        <end position="153"/>
    </location>
</feature>
<dbReference type="Pfam" id="PF02926">
    <property type="entry name" value="THUMP"/>
    <property type="match status" value="1"/>
</dbReference>
<accession>A0A0C7NHY4</accession>
<dbReference type="KEGG" id="dtn:DTL3_0255"/>
<feature type="domain" description="RlmL ferredoxin-like" evidence="5">
    <location>
        <begin position="3"/>
        <end position="58"/>
    </location>
</feature>
<evidence type="ECO:0000313" key="6">
    <source>
        <dbReference type="EMBL" id="CEP77586.1"/>
    </source>
</evidence>
<evidence type="ECO:0000313" key="7">
    <source>
        <dbReference type="Proteomes" id="UP000032809"/>
    </source>
</evidence>
<dbReference type="PANTHER" id="PTHR47313:SF1">
    <property type="entry name" value="RIBOSOMAL RNA LARGE SUBUNIT METHYLTRANSFERASE K_L"/>
    <property type="match status" value="1"/>
</dbReference>